<dbReference type="PROSITE" id="PS51677">
    <property type="entry name" value="NODB"/>
    <property type="match status" value="1"/>
</dbReference>
<keyword evidence="2" id="KW-0378">Hydrolase</keyword>
<dbReference type="Pfam" id="PF01522">
    <property type="entry name" value="Polysacc_deac_1"/>
    <property type="match status" value="1"/>
</dbReference>
<proteinExistence type="predicted"/>
<accession>A0ABS4TVI1</accession>
<evidence type="ECO:0000256" key="4">
    <source>
        <dbReference type="SAM" id="SignalP"/>
    </source>
</evidence>
<dbReference type="InterPro" id="IPR050248">
    <property type="entry name" value="Polysacc_deacetylase_ArnD"/>
</dbReference>
<evidence type="ECO:0000256" key="3">
    <source>
        <dbReference type="SAM" id="MobiDB-lite"/>
    </source>
</evidence>
<dbReference type="SUPFAM" id="SSF88713">
    <property type="entry name" value="Glycoside hydrolase/deacetylase"/>
    <property type="match status" value="1"/>
</dbReference>
<dbReference type="Proteomes" id="UP001519332">
    <property type="component" value="Unassembled WGS sequence"/>
</dbReference>
<protein>
    <submittedName>
        <fullName evidence="6">Peptidoglycan/xylan/chitin deacetylase (PgdA/CDA1 family)</fullName>
    </submittedName>
</protein>
<evidence type="ECO:0000313" key="6">
    <source>
        <dbReference type="EMBL" id="MBP2327941.1"/>
    </source>
</evidence>
<keyword evidence="1" id="KW-0479">Metal-binding</keyword>
<feature type="region of interest" description="Disordered" evidence="3">
    <location>
        <begin position="88"/>
        <end position="107"/>
    </location>
</feature>
<dbReference type="PROSITE" id="PS51257">
    <property type="entry name" value="PROKAR_LIPOPROTEIN"/>
    <property type="match status" value="1"/>
</dbReference>
<evidence type="ECO:0000313" key="7">
    <source>
        <dbReference type="Proteomes" id="UP001519332"/>
    </source>
</evidence>
<evidence type="ECO:0000256" key="1">
    <source>
        <dbReference type="ARBA" id="ARBA00022723"/>
    </source>
</evidence>
<dbReference type="Gene3D" id="3.20.20.370">
    <property type="entry name" value="Glycoside hydrolase/deacetylase"/>
    <property type="match status" value="1"/>
</dbReference>
<reference evidence="6 7" key="1">
    <citation type="submission" date="2021-03" db="EMBL/GenBank/DDBJ databases">
        <title>Sequencing the genomes of 1000 actinobacteria strains.</title>
        <authorList>
            <person name="Klenk H.-P."/>
        </authorList>
    </citation>
    <scope>NUCLEOTIDE SEQUENCE [LARGE SCALE GENOMIC DNA]</scope>
    <source>
        <strain evidence="6 7">DSM 46670</strain>
    </source>
</reference>
<gene>
    <name evidence="6" type="ORF">JOF56_008326</name>
</gene>
<feature type="domain" description="NodB homology" evidence="5">
    <location>
        <begin position="289"/>
        <end position="462"/>
    </location>
</feature>
<evidence type="ECO:0000256" key="2">
    <source>
        <dbReference type="ARBA" id="ARBA00022801"/>
    </source>
</evidence>
<organism evidence="6 7">
    <name type="scientific">Kibdelosporangium banguiense</name>
    <dbReference type="NCBI Taxonomy" id="1365924"/>
    <lineage>
        <taxon>Bacteria</taxon>
        <taxon>Bacillati</taxon>
        <taxon>Actinomycetota</taxon>
        <taxon>Actinomycetes</taxon>
        <taxon>Pseudonocardiales</taxon>
        <taxon>Pseudonocardiaceae</taxon>
        <taxon>Kibdelosporangium</taxon>
    </lineage>
</organism>
<comment type="caution">
    <text evidence="6">The sequence shown here is derived from an EMBL/GenBank/DDBJ whole genome shotgun (WGS) entry which is preliminary data.</text>
</comment>
<feature type="signal peptide" evidence="4">
    <location>
        <begin position="1"/>
        <end position="21"/>
    </location>
</feature>
<dbReference type="RefSeq" id="WP_209645032.1">
    <property type="nucleotide sequence ID" value="NZ_JAGINW010000001.1"/>
</dbReference>
<dbReference type="PANTHER" id="PTHR10587:SF133">
    <property type="entry name" value="CHITIN DEACETYLASE 1-RELATED"/>
    <property type="match status" value="1"/>
</dbReference>
<dbReference type="InterPro" id="IPR011330">
    <property type="entry name" value="Glyco_hydro/deAcase_b/a-brl"/>
</dbReference>
<sequence length="489" mass="51191">MKSGSTVVVLALIIAGLTGCAAPEAGRPVAGQAPPDPGKIRTVTPTWIAGLRMVSDGSACQWSASYPAVPGADALTATLRDMVRNRFGTASENSDDGAECEQTEDPPKADISSEFLAASGDVVGVEVTTHDYASAGSGIGAESYWFDGRTGKSLPATALVSDTSMDSFVAAVTKAVSGREGVQEEQVRDALNPEFRSSTLADLSFTETGGLVVQFPQGSVAPGAAGRPQVIIPPADAGPLLSDFGRRAQQQAIHPGQRLDLADVSVAPAVPTEPVDPPAASTVDCLQVKCVALTFDDGPGPYTGQLLATLEEYKAHATFFVVGQNATYDAGLVRQEAAAGHEIGNHSWSHPSLAKLSAEEIQDQLARTDEAIQNATGRKPTLIRPPYGAINDTVRASSDRPLILWNVDTEDWKYHDSAKVTQTVLDKVKPGDVVLIHDIHQTSVAAVPAILAGLKERSYQFVTITQLFGSTPLAAGTSYSSNSKAFGRG</sequence>
<dbReference type="InterPro" id="IPR002509">
    <property type="entry name" value="NODB_dom"/>
</dbReference>
<name>A0ABS4TVI1_9PSEU</name>
<feature type="compositionally biased region" description="Acidic residues" evidence="3">
    <location>
        <begin position="93"/>
        <end position="104"/>
    </location>
</feature>
<keyword evidence="4" id="KW-0732">Signal</keyword>
<dbReference type="EMBL" id="JAGINW010000001">
    <property type="protein sequence ID" value="MBP2327941.1"/>
    <property type="molecule type" value="Genomic_DNA"/>
</dbReference>
<dbReference type="CDD" id="cd10954">
    <property type="entry name" value="CE4_CtAXE_like"/>
    <property type="match status" value="1"/>
</dbReference>
<dbReference type="PANTHER" id="PTHR10587">
    <property type="entry name" value="GLYCOSYL TRANSFERASE-RELATED"/>
    <property type="match status" value="1"/>
</dbReference>
<feature type="chain" id="PRO_5046621708" evidence="4">
    <location>
        <begin position="22"/>
        <end position="489"/>
    </location>
</feature>
<keyword evidence="7" id="KW-1185">Reference proteome</keyword>
<evidence type="ECO:0000259" key="5">
    <source>
        <dbReference type="PROSITE" id="PS51677"/>
    </source>
</evidence>